<protein>
    <submittedName>
        <fullName evidence="1">HAD family hydrolase</fullName>
    </submittedName>
</protein>
<dbReference type="Pfam" id="PF13419">
    <property type="entry name" value="HAD_2"/>
    <property type="match status" value="1"/>
</dbReference>
<dbReference type="InterPro" id="IPR006439">
    <property type="entry name" value="HAD-SF_hydro_IA"/>
</dbReference>
<dbReference type="Proteomes" id="UP000093186">
    <property type="component" value="Unassembled WGS sequence"/>
</dbReference>
<dbReference type="SFLD" id="SFLDS00003">
    <property type="entry name" value="Haloacid_Dehalogenase"/>
    <property type="match status" value="1"/>
</dbReference>
<dbReference type="SFLD" id="SFLDG01129">
    <property type="entry name" value="C1.5:_HAD__Beta-PGM__Phosphata"/>
    <property type="match status" value="1"/>
</dbReference>
<name>A0A1B9Y3C9_9FLAO</name>
<sequence length="230" mass="25634">MTKKELQMVVFDMAGTTVDEQNVVYKTLHKSIVAANVEVSLETVLKYGAGKEKHQAIKDILKYLKSDKINESELIFNNFKQLLSIAYATLDVKPIKGVENFLLDLRAEGIKVVLNTGYDRKTATMLLEKLKWDKKVHFDAIVTATDVKKGRPHPDMIFKAMELLNVTDVSKVLKAGDSAIDIEEGKNAGCGITVGVLSGAQTKEQLEEQKPTYIFESLVSLKDIVLNNFN</sequence>
<dbReference type="SFLD" id="SFLDG01135">
    <property type="entry name" value="C1.5.6:_HAD__Beta-PGM__Phospha"/>
    <property type="match status" value="1"/>
</dbReference>
<dbReference type="Gene3D" id="3.40.50.1000">
    <property type="entry name" value="HAD superfamily/HAD-like"/>
    <property type="match status" value="1"/>
</dbReference>
<keyword evidence="2" id="KW-1185">Reference proteome</keyword>
<dbReference type="STRING" id="447689.BA195_06350"/>
<dbReference type="EMBL" id="MAKX01000001">
    <property type="protein sequence ID" value="OCK44300.1"/>
    <property type="molecule type" value="Genomic_DNA"/>
</dbReference>
<dbReference type="GO" id="GO:0008967">
    <property type="term" value="F:phosphoglycolate phosphatase activity"/>
    <property type="evidence" value="ECO:0007669"/>
    <property type="project" value="TreeGrafter"/>
</dbReference>
<dbReference type="InterPro" id="IPR050155">
    <property type="entry name" value="HAD-like_hydrolase_sf"/>
</dbReference>
<evidence type="ECO:0000313" key="1">
    <source>
        <dbReference type="EMBL" id="OCK44300.1"/>
    </source>
</evidence>
<dbReference type="Gene3D" id="1.10.150.240">
    <property type="entry name" value="Putative phosphatase, domain 2"/>
    <property type="match status" value="1"/>
</dbReference>
<dbReference type="AlphaFoldDB" id="A0A1B9Y3C9"/>
<dbReference type="PANTHER" id="PTHR43434">
    <property type="entry name" value="PHOSPHOGLYCOLATE PHOSPHATASE"/>
    <property type="match status" value="1"/>
</dbReference>
<dbReference type="InterPro" id="IPR023198">
    <property type="entry name" value="PGP-like_dom2"/>
</dbReference>
<evidence type="ECO:0000313" key="2">
    <source>
        <dbReference type="Proteomes" id="UP000093186"/>
    </source>
</evidence>
<dbReference type="GO" id="GO:0006281">
    <property type="term" value="P:DNA repair"/>
    <property type="evidence" value="ECO:0007669"/>
    <property type="project" value="TreeGrafter"/>
</dbReference>
<dbReference type="NCBIfam" id="TIGR03351">
    <property type="entry name" value="PhnX-like"/>
    <property type="match status" value="1"/>
</dbReference>
<dbReference type="PANTHER" id="PTHR43434:SF19">
    <property type="entry name" value="PHOSPHONOACETALDEHYDE HYDROLASE"/>
    <property type="match status" value="1"/>
</dbReference>
<dbReference type="InterPro" id="IPR041492">
    <property type="entry name" value="HAD_2"/>
</dbReference>
<dbReference type="GO" id="GO:0005829">
    <property type="term" value="C:cytosol"/>
    <property type="evidence" value="ECO:0007669"/>
    <property type="project" value="TreeGrafter"/>
</dbReference>
<dbReference type="RefSeq" id="WP_068703536.1">
    <property type="nucleotide sequence ID" value="NZ_MAKX01000001.1"/>
</dbReference>
<dbReference type="NCBIfam" id="TIGR01549">
    <property type="entry name" value="HAD-SF-IA-v1"/>
    <property type="match status" value="1"/>
</dbReference>
<accession>A0A1B9Y3C9</accession>
<dbReference type="InterPro" id="IPR022468">
    <property type="entry name" value="PhnX-like"/>
</dbReference>
<organism evidence="1 2">
    <name type="scientific">Tenacibaculum soleae</name>
    <dbReference type="NCBI Taxonomy" id="447689"/>
    <lineage>
        <taxon>Bacteria</taxon>
        <taxon>Pseudomonadati</taxon>
        <taxon>Bacteroidota</taxon>
        <taxon>Flavobacteriia</taxon>
        <taxon>Flavobacteriales</taxon>
        <taxon>Flavobacteriaceae</taxon>
        <taxon>Tenacibaculum</taxon>
    </lineage>
</organism>
<gene>
    <name evidence="1" type="ORF">BA195_06350</name>
</gene>
<dbReference type="SUPFAM" id="SSF56784">
    <property type="entry name" value="HAD-like"/>
    <property type="match status" value="1"/>
</dbReference>
<dbReference type="InterPro" id="IPR036412">
    <property type="entry name" value="HAD-like_sf"/>
</dbReference>
<dbReference type="NCBIfam" id="TIGR01509">
    <property type="entry name" value="HAD-SF-IA-v3"/>
    <property type="match status" value="1"/>
</dbReference>
<comment type="caution">
    <text evidence="1">The sequence shown here is derived from an EMBL/GenBank/DDBJ whole genome shotgun (WGS) entry which is preliminary data.</text>
</comment>
<dbReference type="InterPro" id="IPR023214">
    <property type="entry name" value="HAD_sf"/>
</dbReference>
<reference evidence="1 2" key="1">
    <citation type="submission" date="2016-06" db="EMBL/GenBank/DDBJ databases">
        <title>Draft Genome Sequence of Tenacibaculum soleae UCD-KL19.</title>
        <authorList>
            <person name="Eisen J.A."/>
            <person name="Coil D.A."/>
            <person name="Lujan K.M."/>
        </authorList>
    </citation>
    <scope>NUCLEOTIDE SEQUENCE [LARGE SCALE GENOMIC DNA]</scope>
    <source>
        <strain evidence="1 2">UCD-KL19</strain>
    </source>
</reference>
<keyword evidence="1" id="KW-0378">Hydrolase</keyword>
<proteinExistence type="predicted"/>